<comment type="caution">
    <text evidence="2">The sequence shown here is derived from an EMBL/GenBank/DDBJ whole genome shotgun (WGS) entry which is preliminary data.</text>
</comment>
<evidence type="ECO:0000313" key="3">
    <source>
        <dbReference type="Proteomes" id="UP000548867"/>
    </source>
</evidence>
<dbReference type="RefSeq" id="WP_183623243.1">
    <property type="nucleotide sequence ID" value="NZ_JACIDX010000003.1"/>
</dbReference>
<feature type="transmembrane region" description="Helical" evidence="1">
    <location>
        <begin position="12"/>
        <end position="34"/>
    </location>
</feature>
<dbReference type="InterPro" id="IPR005625">
    <property type="entry name" value="PepSY-ass_TM"/>
</dbReference>
<dbReference type="Pfam" id="PF03929">
    <property type="entry name" value="PepSY_TM"/>
    <property type="match status" value="1"/>
</dbReference>
<feature type="transmembrane region" description="Helical" evidence="1">
    <location>
        <begin position="216"/>
        <end position="235"/>
    </location>
</feature>
<sequence length="418" mass="45939">MGRQFWVVAHRWAGLTLALFLAVAGFTGIFLSWIDELEVAAAPDIQLAAPPSPGAVPLSTLELRRRVLARYPGARIDYVPMAVEEGHSLRLYLTWPDPKTGLNRADAPQWDDLFVDPYTGAELGRRQWGNITQGLKNLMPFTYRLHYSLALGKWGLLAFGLAALVWVLDCFVGFYLTLPVVTKAPARQGWFARWAPAWAVRWGASSYKLNFDLHRAGGLWIWPLLLVFAVSSVSFNLPQVYGPVMQALGGVDDGAVYQSALLPAPRWRPRLSFDDALSRGEALARAEAARGHLALRSDGERYLWYIPATGAYVYGFTSSADISHHGGGSFVGFDGDSGALRATRIPTGRHGANTFTTWVEALHTAHVGGTAWRIAVSMIGAMVTMLCITGIVIWMKKRSGRINRKARQDHGGAVIKPQ</sequence>
<evidence type="ECO:0000256" key="1">
    <source>
        <dbReference type="SAM" id="Phobius"/>
    </source>
</evidence>
<keyword evidence="1" id="KW-1133">Transmembrane helix</keyword>
<feature type="transmembrane region" description="Helical" evidence="1">
    <location>
        <begin position="154"/>
        <end position="178"/>
    </location>
</feature>
<keyword evidence="1" id="KW-0472">Membrane</keyword>
<organism evidence="2 3">
    <name type="scientific">Novosphingobium sediminicola</name>
    <dbReference type="NCBI Taxonomy" id="563162"/>
    <lineage>
        <taxon>Bacteria</taxon>
        <taxon>Pseudomonadati</taxon>
        <taxon>Pseudomonadota</taxon>
        <taxon>Alphaproteobacteria</taxon>
        <taxon>Sphingomonadales</taxon>
        <taxon>Sphingomonadaceae</taxon>
        <taxon>Novosphingobium</taxon>
    </lineage>
</organism>
<feature type="transmembrane region" description="Helical" evidence="1">
    <location>
        <begin position="374"/>
        <end position="395"/>
    </location>
</feature>
<reference evidence="2 3" key="1">
    <citation type="submission" date="2020-08" db="EMBL/GenBank/DDBJ databases">
        <title>Genomic Encyclopedia of Type Strains, Phase IV (KMG-IV): sequencing the most valuable type-strain genomes for metagenomic binning, comparative biology and taxonomic classification.</title>
        <authorList>
            <person name="Goeker M."/>
        </authorList>
    </citation>
    <scope>NUCLEOTIDE SEQUENCE [LARGE SCALE GENOMIC DNA]</scope>
    <source>
        <strain evidence="2 3">DSM 27057</strain>
    </source>
</reference>
<dbReference type="PANTHER" id="PTHR34219">
    <property type="entry name" value="IRON-REGULATED INNER MEMBRANE PROTEIN-RELATED"/>
    <property type="match status" value="1"/>
</dbReference>
<dbReference type="PANTHER" id="PTHR34219:SF5">
    <property type="entry name" value="BLR4505 PROTEIN"/>
    <property type="match status" value="1"/>
</dbReference>
<dbReference type="AlphaFoldDB" id="A0A7W6G5G0"/>
<keyword evidence="3" id="KW-1185">Reference proteome</keyword>
<gene>
    <name evidence="2" type="ORF">GGR38_000967</name>
</gene>
<name>A0A7W6G5G0_9SPHN</name>
<protein>
    <submittedName>
        <fullName evidence="2">Putative iron-regulated membrane protein</fullName>
    </submittedName>
</protein>
<keyword evidence="1" id="KW-0812">Transmembrane</keyword>
<dbReference type="Proteomes" id="UP000548867">
    <property type="component" value="Unassembled WGS sequence"/>
</dbReference>
<evidence type="ECO:0000313" key="2">
    <source>
        <dbReference type="EMBL" id="MBB3954040.1"/>
    </source>
</evidence>
<dbReference type="EMBL" id="JACIDX010000003">
    <property type="protein sequence ID" value="MBB3954040.1"/>
    <property type="molecule type" value="Genomic_DNA"/>
</dbReference>
<accession>A0A7W6G5G0</accession>
<proteinExistence type="predicted"/>